<evidence type="ECO:0000313" key="3">
    <source>
        <dbReference type="Proteomes" id="UP000236642"/>
    </source>
</evidence>
<dbReference type="EMBL" id="BEHY01000001">
    <property type="protein sequence ID" value="GBD07842.1"/>
    <property type="molecule type" value="Genomic_DNA"/>
</dbReference>
<accession>A0A2H5Y359</accession>
<dbReference type="AlphaFoldDB" id="A0A2H5Y359"/>
<keyword evidence="1" id="KW-0732">Signal</keyword>
<evidence type="ECO:0000313" key="2">
    <source>
        <dbReference type="EMBL" id="GBD07842.1"/>
    </source>
</evidence>
<comment type="caution">
    <text evidence="2">The sequence shown here is derived from an EMBL/GenBank/DDBJ whole genome shotgun (WGS) entry which is preliminary data.</text>
</comment>
<proteinExistence type="predicted"/>
<reference evidence="3" key="1">
    <citation type="submission" date="2017-09" db="EMBL/GenBank/DDBJ databases">
        <title>Metaegenomics of thermophilic ammonia-oxidizing enrichment culture.</title>
        <authorList>
            <person name="Kato S."/>
            <person name="Suzuki K."/>
        </authorList>
    </citation>
    <scope>NUCLEOTIDE SEQUENCE [LARGE SCALE GENOMIC DNA]</scope>
</reference>
<gene>
    <name evidence="2" type="ORF">HRbin22_00068</name>
</gene>
<name>A0A2H5Y359_9CHLR</name>
<evidence type="ECO:0000256" key="1">
    <source>
        <dbReference type="SAM" id="SignalP"/>
    </source>
</evidence>
<sequence length="154" mass="16647">MRLRRFLPLVGGLVLTLMACQAARGSAPGDNPTRGGADPMRVHESGGVRITIIPLNQRASGDTLDFEVMLDTHTGDLDFDLAALAVLRTDQGQEVKALAWDGGRGGHHLRGRLSFPARDSAGLPLIHEGVRLLELILQDIGGSPEHRFQWEVSP</sequence>
<protein>
    <submittedName>
        <fullName evidence="2">Uncharacterized protein</fullName>
    </submittedName>
</protein>
<feature type="chain" id="PRO_5014155236" evidence="1">
    <location>
        <begin position="23"/>
        <end position="154"/>
    </location>
</feature>
<dbReference type="PROSITE" id="PS51257">
    <property type="entry name" value="PROKAR_LIPOPROTEIN"/>
    <property type="match status" value="1"/>
</dbReference>
<feature type="signal peptide" evidence="1">
    <location>
        <begin position="1"/>
        <end position="22"/>
    </location>
</feature>
<organism evidence="2 3">
    <name type="scientific">Candidatus Thermoflexus japonica</name>
    <dbReference type="NCBI Taxonomy" id="2035417"/>
    <lineage>
        <taxon>Bacteria</taxon>
        <taxon>Bacillati</taxon>
        <taxon>Chloroflexota</taxon>
        <taxon>Thermoflexia</taxon>
        <taxon>Thermoflexales</taxon>
        <taxon>Thermoflexaceae</taxon>
        <taxon>Thermoflexus</taxon>
    </lineage>
</organism>
<dbReference type="Proteomes" id="UP000236642">
    <property type="component" value="Unassembled WGS sequence"/>
</dbReference>